<comment type="cofactor">
    <cofactor evidence="3">
        <name>Mn(2+)</name>
        <dbReference type="ChEBI" id="CHEBI:29035"/>
    </cofactor>
    <text evidence="3">The Mn(2+) ion enhances activity.</text>
</comment>
<dbReference type="Pfam" id="PF01546">
    <property type="entry name" value="Peptidase_M20"/>
    <property type="match status" value="1"/>
</dbReference>
<evidence type="ECO:0000313" key="5">
    <source>
        <dbReference type="EMBL" id="AOO83845.1"/>
    </source>
</evidence>
<dbReference type="Gene3D" id="3.40.630.10">
    <property type="entry name" value="Zn peptidases"/>
    <property type="match status" value="1"/>
</dbReference>
<dbReference type="CDD" id="cd05666">
    <property type="entry name" value="M20_Acy1-like"/>
    <property type="match status" value="1"/>
</dbReference>
<dbReference type="OrthoDB" id="9777385at2"/>
<dbReference type="GO" id="GO:0046872">
    <property type="term" value="F:metal ion binding"/>
    <property type="evidence" value="ECO:0007669"/>
    <property type="project" value="UniProtKB-KW"/>
</dbReference>
<feature type="binding site" evidence="3">
    <location>
        <position position="163"/>
    </location>
    <ligand>
        <name>Mn(2+)</name>
        <dbReference type="ChEBI" id="CHEBI:29035"/>
        <label>2</label>
    </ligand>
</feature>
<evidence type="ECO:0000313" key="6">
    <source>
        <dbReference type="Proteomes" id="UP000094969"/>
    </source>
</evidence>
<name>A0A1D7U8Y3_9HYPH</name>
<evidence type="ECO:0000256" key="2">
    <source>
        <dbReference type="ARBA" id="ARBA00022801"/>
    </source>
</evidence>
<feature type="domain" description="Peptidase M20 dimerisation" evidence="4">
    <location>
        <begin position="183"/>
        <end position="277"/>
    </location>
</feature>
<keyword evidence="3" id="KW-0479">Metal-binding</keyword>
<feature type="binding site" evidence="3">
    <location>
        <position position="104"/>
    </location>
    <ligand>
        <name>Mn(2+)</name>
        <dbReference type="ChEBI" id="CHEBI:29035"/>
        <label>2</label>
    </ligand>
</feature>
<organism evidence="5 6">
    <name type="scientific">Bosea vaviloviae</name>
    <dbReference type="NCBI Taxonomy" id="1526658"/>
    <lineage>
        <taxon>Bacteria</taxon>
        <taxon>Pseudomonadati</taxon>
        <taxon>Pseudomonadota</taxon>
        <taxon>Alphaproteobacteria</taxon>
        <taxon>Hyphomicrobiales</taxon>
        <taxon>Boseaceae</taxon>
        <taxon>Bosea</taxon>
    </lineage>
</organism>
<dbReference type="InterPro" id="IPR011650">
    <property type="entry name" value="Peptidase_M20_dimer"/>
</dbReference>
<dbReference type="FunFam" id="3.30.70.360:FF:000014">
    <property type="entry name" value="N-acyl-L-amino acid amidohydrolase"/>
    <property type="match status" value="1"/>
</dbReference>
<protein>
    <submittedName>
        <fullName evidence="5">Amidohydrolase</fullName>
    </submittedName>
</protein>
<comment type="similarity">
    <text evidence="1">Belongs to the peptidase M20 family.</text>
</comment>
<evidence type="ECO:0000256" key="3">
    <source>
        <dbReference type="PIRSR" id="PIRSR005962-1"/>
    </source>
</evidence>
<dbReference type="PANTHER" id="PTHR11014">
    <property type="entry name" value="PEPTIDASE M20 FAMILY MEMBER"/>
    <property type="match status" value="1"/>
</dbReference>
<feature type="binding site" evidence="3">
    <location>
        <position position="358"/>
    </location>
    <ligand>
        <name>Mn(2+)</name>
        <dbReference type="ChEBI" id="CHEBI:29035"/>
        <label>2</label>
    </ligand>
</feature>
<dbReference type="STRING" id="1526658.BHK69_28415"/>
<dbReference type="EMBL" id="CP017147">
    <property type="protein sequence ID" value="AOO83845.1"/>
    <property type="molecule type" value="Genomic_DNA"/>
</dbReference>
<dbReference type="SUPFAM" id="SSF55031">
    <property type="entry name" value="Bacterial exopeptidase dimerisation domain"/>
    <property type="match status" value="1"/>
</dbReference>
<evidence type="ECO:0000256" key="1">
    <source>
        <dbReference type="ARBA" id="ARBA00006153"/>
    </source>
</evidence>
<accession>A0A1D7U8Y3</accession>
<dbReference type="InterPro" id="IPR017439">
    <property type="entry name" value="Amidohydrolase"/>
</dbReference>
<dbReference type="AlphaFoldDB" id="A0A1D7U8Y3"/>
<dbReference type="InterPro" id="IPR002933">
    <property type="entry name" value="Peptidase_M20"/>
</dbReference>
<keyword evidence="6" id="KW-1185">Reference proteome</keyword>
<keyword evidence="2 5" id="KW-0378">Hydrolase</keyword>
<feature type="binding site" evidence="3">
    <location>
        <position position="137"/>
    </location>
    <ligand>
        <name>Mn(2+)</name>
        <dbReference type="ChEBI" id="CHEBI:29035"/>
        <label>2</label>
    </ligand>
</feature>
<keyword evidence="3" id="KW-0464">Manganese</keyword>
<proteinExistence type="inferred from homology"/>
<dbReference type="Proteomes" id="UP000094969">
    <property type="component" value="Chromosome"/>
</dbReference>
<dbReference type="KEGG" id="bvv:BHK69_28415"/>
<dbReference type="NCBIfam" id="TIGR01891">
    <property type="entry name" value="amidohydrolases"/>
    <property type="match status" value="1"/>
</dbReference>
<feature type="binding site" evidence="3">
    <location>
        <position position="102"/>
    </location>
    <ligand>
        <name>Mn(2+)</name>
        <dbReference type="ChEBI" id="CHEBI:29035"/>
        <label>2</label>
    </ligand>
</feature>
<reference evidence="5 6" key="1">
    <citation type="journal article" date="2015" name="Antonie Van Leeuwenhoek">
        <title>Bosea vaviloviae sp. nov., a new species of slow-growing rhizobia isolated from nodules of the relict species Vavilovia formosa (Stev.) Fed.</title>
        <authorList>
            <person name="Safronova V.I."/>
            <person name="Kuznetsova I.G."/>
            <person name="Sazanova A.L."/>
            <person name="Kimeklis A.K."/>
            <person name="Belimov A.A."/>
            <person name="Andronov E.E."/>
            <person name="Pinaev A.G."/>
            <person name="Chizhevskaya E.P."/>
            <person name="Pukhaev A.R."/>
            <person name="Popov K.P."/>
            <person name="Willems A."/>
            <person name="Tikhonovich I.A."/>
        </authorList>
    </citation>
    <scope>NUCLEOTIDE SEQUENCE [LARGE SCALE GENOMIC DNA]</scope>
    <source>
        <strain evidence="5 6">Vaf18</strain>
    </source>
</reference>
<sequence length="386" mass="40884">MPTLPQIEAFKDDLVAIRHDIHAHPEIGFEEVRTSAIVAGKLASWGIEVHPGVGKTGVVGILQGKGGPGRRIGLRADMDALPMDETTNLPFRSTIPGRFHGCGHDGHTTMLLGAARYLSENRDFTGTAVFVFQPAEEGLGGARAMLADKLFERFPCDEIYGLHNAPNLDPGQIAVFPGPAMAGADFFDIKITGRGSHGAMPHVGRDPVIVAISLAAALQTIVSRNADPREAAVLSITQIHAGSAYNVIPEEAALAGTIRTFSPDIAKLIRERMREIAAGMALTFGVQIDVDIRDIFDVLVNHGPQAEAAAKVAAEIVGAENVLTEVKPIMGSEDFADMLRAVPGAYCWVGHAGSVPVHNPSFILDDGILPVGASLLARLVETRLAA</sequence>
<dbReference type="InterPro" id="IPR036264">
    <property type="entry name" value="Bact_exopeptidase_dim_dom"/>
</dbReference>
<dbReference type="RefSeq" id="WP_069693039.1">
    <property type="nucleotide sequence ID" value="NZ_CP017147.1"/>
</dbReference>
<dbReference type="PIRSF" id="PIRSF005962">
    <property type="entry name" value="Pept_M20D_amidohydro"/>
    <property type="match status" value="1"/>
</dbReference>
<dbReference type="Pfam" id="PF07687">
    <property type="entry name" value="M20_dimer"/>
    <property type="match status" value="1"/>
</dbReference>
<gene>
    <name evidence="5" type="ORF">BHK69_28415</name>
</gene>
<dbReference type="Gene3D" id="3.30.70.360">
    <property type="match status" value="1"/>
</dbReference>
<evidence type="ECO:0000259" key="4">
    <source>
        <dbReference type="Pfam" id="PF07687"/>
    </source>
</evidence>
<dbReference type="GO" id="GO:0016787">
    <property type="term" value="F:hydrolase activity"/>
    <property type="evidence" value="ECO:0007669"/>
    <property type="project" value="UniProtKB-KW"/>
</dbReference>
<dbReference type="PANTHER" id="PTHR11014:SF63">
    <property type="entry name" value="METALLOPEPTIDASE, PUTATIVE (AFU_ORTHOLOGUE AFUA_6G09600)-RELATED"/>
    <property type="match status" value="1"/>
</dbReference>
<dbReference type="SUPFAM" id="SSF53187">
    <property type="entry name" value="Zn-dependent exopeptidases"/>
    <property type="match status" value="1"/>
</dbReference>